<proteinExistence type="predicted"/>
<organism evidence="2 3">
    <name type="scientific">Rhizophagus clarus</name>
    <dbReference type="NCBI Taxonomy" id="94130"/>
    <lineage>
        <taxon>Eukaryota</taxon>
        <taxon>Fungi</taxon>
        <taxon>Fungi incertae sedis</taxon>
        <taxon>Mucoromycota</taxon>
        <taxon>Glomeromycotina</taxon>
        <taxon>Glomeromycetes</taxon>
        <taxon>Glomerales</taxon>
        <taxon>Glomeraceae</taxon>
        <taxon>Rhizophagus</taxon>
    </lineage>
</organism>
<reference evidence="2 3" key="1">
    <citation type="submission" date="2017-11" db="EMBL/GenBank/DDBJ databases">
        <title>The genome of Rhizophagus clarus HR1 reveals common genetic basis of auxotrophy among arbuscular mycorrhizal fungi.</title>
        <authorList>
            <person name="Kobayashi Y."/>
        </authorList>
    </citation>
    <scope>NUCLEOTIDE SEQUENCE [LARGE SCALE GENOMIC DNA]</scope>
    <source>
        <strain evidence="2 3">HR1</strain>
    </source>
</reference>
<feature type="transmembrane region" description="Helical" evidence="1">
    <location>
        <begin position="36"/>
        <end position="56"/>
    </location>
</feature>
<protein>
    <submittedName>
        <fullName evidence="2">Uncharacterized protein</fullName>
    </submittedName>
</protein>
<dbReference type="EMBL" id="BEXD01004417">
    <property type="protein sequence ID" value="GBC10817.1"/>
    <property type="molecule type" value="Genomic_DNA"/>
</dbReference>
<accession>A0A2Z6SQZ1</accession>
<evidence type="ECO:0000313" key="3">
    <source>
        <dbReference type="Proteomes" id="UP000247702"/>
    </source>
</evidence>
<keyword evidence="1" id="KW-1133">Transmembrane helix</keyword>
<keyword evidence="3" id="KW-1185">Reference proteome</keyword>
<keyword evidence="1" id="KW-0472">Membrane</keyword>
<evidence type="ECO:0000256" key="1">
    <source>
        <dbReference type="SAM" id="Phobius"/>
    </source>
</evidence>
<sequence length="70" mass="8353">MNSDSEKMVNGDLKGQVYRIQVICRSLFFQRNSNTIFSPLCLLPHYMKIFIIFYLIHPQTILPHFLLFFN</sequence>
<gene>
    <name evidence="2" type="ORF">RclHR1_09920015</name>
</gene>
<keyword evidence="1" id="KW-0812">Transmembrane</keyword>
<dbReference type="AlphaFoldDB" id="A0A2Z6SQZ1"/>
<evidence type="ECO:0000313" key="2">
    <source>
        <dbReference type="EMBL" id="GBC10817.1"/>
    </source>
</evidence>
<comment type="caution">
    <text evidence="2">The sequence shown here is derived from an EMBL/GenBank/DDBJ whole genome shotgun (WGS) entry which is preliminary data.</text>
</comment>
<dbReference type="Proteomes" id="UP000247702">
    <property type="component" value="Unassembled WGS sequence"/>
</dbReference>
<name>A0A2Z6SQZ1_9GLOM</name>